<evidence type="ECO:0000256" key="1">
    <source>
        <dbReference type="ARBA" id="ARBA00003416"/>
    </source>
</evidence>
<comment type="function">
    <text evidence="1">Involved in DNA recombination.</text>
</comment>
<evidence type="ECO:0000256" key="4">
    <source>
        <dbReference type="ARBA" id="ARBA00023172"/>
    </source>
</evidence>
<dbReference type="Pfam" id="PF02646">
    <property type="entry name" value="RmuC"/>
    <property type="match status" value="1"/>
</dbReference>
<sequence length="350" mass="38683">MKENSIAPSVTGLFGGNFHTIAPAIITSPVPTASPAKGLLPSFLRYNDFVDTVLILTVILAGFAAVLYALHRWTAPPPPDNTIAAWLSTVQSSLDNSARLMSDVQKSLGEMSEVGRGIKTLQDFLQSPKLRGGLGEEILKEMIGQTFPKNSFFLQYSFRSGVKADAVLKTEAGLLCIDSKFPMENFKELVKGLPGSKQAFAADIKKHITDISRKYILPEEGTLDFALMYIPSEAVYYEVVNLPEITKLARDLRVYPVSPNTLYAHLQVLLLSFQGKELEAKSREVFKILRGIQKDYSKVEENMGTLNRHLTNAFNQMHNVASSFGLLGQKLSRTQTLNTPEDSKTPLLND</sequence>
<comment type="caution">
    <text evidence="6">The sequence shown here is derived from an EMBL/GenBank/DDBJ whole genome shotgun (WGS) entry which is preliminary data.</text>
</comment>
<evidence type="ECO:0000313" key="7">
    <source>
        <dbReference type="Proteomes" id="UP000034364"/>
    </source>
</evidence>
<dbReference type="EMBL" id="LCNV01000017">
    <property type="protein sequence ID" value="KKU63812.1"/>
    <property type="molecule type" value="Genomic_DNA"/>
</dbReference>
<keyword evidence="3" id="KW-0175">Coiled coil</keyword>
<evidence type="ECO:0000256" key="2">
    <source>
        <dbReference type="ARBA" id="ARBA00009840"/>
    </source>
</evidence>
<gene>
    <name evidence="6" type="ORF">UX87_C0017G0010</name>
</gene>
<keyword evidence="5" id="KW-0472">Membrane</keyword>
<dbReference type="Proteomes" id="UP000034364">
    <property type="component" value="Unassembled WGS sequence"/>
</dbReference>
<dbReference type="AlphaFoldDB" id="A0A0G1S346"/>
<dbReference type="InterPro" id="IPR003798">
    <property type="entry name" value="DNA_recombination_RmuC"/>
</dbReference>
<dbReference type="PANTHER" id="PTHR30563">
    <property type="entry name" value="DNA RECOMBINATION PROTEIN RMUC"/>
    <property type="match status" value="1"/>
</dbReference>
<reference evidence="6 7" key="1">
    <citation type="journal article" date="2015" name="Nature">
        <title>rRNA introns, odd ribosomes, and small enigmatic genomes across a large radiation of phyla.</title>
        <authorList>
            <person name="Brown C.T."/>
            <person name="Hug L.A."/>
            <person name="Thomas B.C."/>
            <person name="Sharon I."/>
            <person name="Castelle C.J."/>
            <person name="Singh A."/>
            <person name="Wilkins M.J."/>
            <person name="Williams K.H."/>
            <person name="Banfield J.F."/>
        </authorList>
    </citation>
    <scope>NUCLEOTIDE SEQUENCE [LARGE SCALE GENOMIC DNA]</scope>
</reference>
<accession>A0A0G1S346</accession>
<protein>
    <recommendedName>
        <fullName evidence="8">DNA recombination protein RmuC</fullName>
    </recommendedName>
</protein>
<evidence type="ECO:0000313" key="6">
    <source>
        <dbReference type="EMBL" id="KKU63812.1"/>
    </source>
</evidence>
<organism evidence="6 7">
    <name type="scientific">Candidatus Amesbacteria bacterium GW2011_GWA1_47_16</name>
    <dbReference type="NCBI Taxonomy" id="1618353"/>
    <lineage>
        <taxon>Bacteria</taxon>
        <taxon>Candidatus Amesiibacteriota</taxon>
    </lineage>
</organism>
<comment type="similarity">
    <text evidence="2">Belongs to the RmuC family.</text>
</comment>
<evidence type="ECO:0008006" key="8">
    <source>
        <dbReference type="Google" id="ProtNLM"/>
    </source>
</evidence>
<keyword evidence="5" id="KW-1133">Transmembrane helix</keyword>
<dbReference type="PANTHER" id="PTHR30563:SF0">
    <property type="entry name" value="DNA RECOMBINATION PROTEIN RMUC"/>
    <property type="match status" value="1"/>
</dbReference>
<proteinExistence type="inferred from homology"/>
<evidence type="ECO:0000256" key="5">
    <source>
        <dbReference type="SAM" id="Phobius"/>
    </source>
</evidence>
<keyword evidence="5" id="KW-0812">Transmembrane</keyword>
<name>A0A0G1S346_9BACT</name>
<feature type="transmembrane region" description="Helical" evidence="5">
    <location>
        <begin position="49"/>
        <end position="70"/>
    </location>
</feature>
<keyword evidence="4" id="KW-0233">DNA recombination</keyword>
<dbReference type="GO" id="GO:0006310">
    <property type="term" value="P:DNA recombination"/>
    <property type="evidence" value="ECO:0007669"/>
    <property type="project" value="UniProtKB-KW"/>
</dbReference>
<evidence type="ECO:0000256" key="3">
    <source>
        <dbReference type="ARBA" id="ARBA00023054"/>
    </source>
</evidence>